<dbReference type="OrthoDB" id="4485682at2759"/>
<dbReference type="InterPro" id="IPR021842">
    <property type="entry name" value="DUF3435"/>
</dbReference>
<dbReference type="Proteomes" id="UP000237631">
    <property type="component" value="Unassembled WGS sequence"/>
</dbReference>
<evidence type="ECO:0000256" key="1">
    <source>
        <dbReference type="SAM" id="MobiDB-lite"/>
    </source>
</evidence>
<keyword evidence="3" id="KW-1185">Reference proteome</keyword>
<feature type="region of interest" description="Disordered" evidence="1">
    <location>
        <begin position="19"/>
        <end position="48"/>
    </location>
</feature>
<dbReference type="PANTHER" id="PTHR37535:SF2">
    <property type="entry name" value="FINGER DOMAIN PROTEIN, PUTATIVE (AFU_ORTHOLOGUE AFUA_6G09300)-RELATED"/>
    <property type="match status" value="1"/>
</dbReference>
<dbReference type="Pfam" id="PF11917">
    <property type="entry name" value="DUF3435"/>
    <property type="match status" value="1"/>
</dbReference>
<reference evidence="3" key="1">
    <citation type="journal article" date="2017" name="bioRxiv">
        <title>Conservation of a gene cluster reveals novel cercosporin biosynthetic mechanisms and extends production to the genus Colletotrichum.</title>
        <authorList>
            <person name="de Jonge R."/>
            <person name="Ebert M.K."/>
            <person name="Huitt-Roehl C.R."/>
            <person name="Pal P."/>
            <person name="Suttle J.C."/>
            <person name="Spanner R.E."/>
            <person name="Neubauer J.D."/>
            <person name="Jurick W.M.II."/>
            <person name="Stott K.A."/>
            <person name="Secor G.A."/>
            <person name="Thomma B.P.H.J."/>
            <person name="Van de Peer Y."/>
            <person name="Townsend C.A."/>
            <person name="Bolton M.D."/>
        </authorList>
    </citation>
    <scope>NUCLEOTIDE SEQUENCE [LARGE SCALE GENOMIC DNA]</scope>
    <source>
        <strain evidence="3">CBS538.71</strain>
    </source>
</reference>
<gene>
    <name evidence="2" type="ORF">CBER1_11597</name>
</gene>
<dbReference type="AlphaFoldDB" id="A0A2S6CH15"/>
<evidence type="ECO:0000313" key="2">
    <source>
        <dbReference type="EMBL" id="PPJ59014.1"/>
    </source>
</evidence>
<sequence length="701" mass="81270">MVDHVFDNPSTEHEHIAMDDCHSGMTPPRTSTMTEPRKAEDHYDPGRTKKIYAPKSRELQSLLKKLWHSYCNTHGKEPTETLRTFHIKDLYNFFHWMLRERGGRIRKARTLQTYWNTLTLVRQLETGCYTVDPAVQVEMCGARQNLAQEFELSTAKEDKPIMRAEDEFELLKTLWESPDVELQHEYLRAQLALMIQLAGITGNRPGALRRLQYKDLKIALLPNCDGGDRPRLVIDFTFEHTKRYLGGKDANTFPVPDIPSESCLLLCPQTMLLGLLFADDAFAVHDLSPAELFQLRIPPGKRELRIPIKQSKAELPLFRRTERTMRGLRVSNEAVTENWLRERLRRLGTITNFEMPVKPYCFRRGHGEALDSSSHISDSQRNLILQHSSSAVFQHNYLSRYITQDTQAAYRGLEPQTAIIRAASGMSRSIDPCRPQSLNDQQVAQMRKHPEVVLARRIRDRLANQARACHTTINRSRGTREYTEYRHAQREYLHTKRVVHDLTLKQVQTRYREEQPIDDILRQLRGDRQTTKQTTSAQTVSTLSSERRRVLGALLTFAPSKDTGDQERRVEAIDAVAALCKRQEVTQRKVCRKKAACSIASHEEDRTAAGAKKVVEPDPIQMECLPTQCIFCMGNLELPLSHRTKQFRDRSGLKRHFFRKHLQHHDMKERIRCPHPKCDDRWLEHVDHLRNHAARMHKTLT</sequence>
<dbReference type="EMBL" id="PNEN01000425">
    <property type="protein sequence ID" value="PPJ59014.1"/>
    <property type="molecule type" value="Genomic_DNA"/>
</dbReference>
<protein>
    <recommendedName>
        <fullName evidence="4">C2H2-type domain-containing protein</fullName>
    </recommendedName>
</protein>
<dbReference type="STRING" id="357750.A0A2S6CH15"/>
<comment type="caution">
    <text evidence="2">The sequence shown here is derived from an EMBL/GenBank/DDBJ whole genome shotgun (WGS) entry which is preliminary data.</text>
</comment>
<evidence type="ECO:0008006" key="4">
    <source>
        <dbReference type="Google" id="ProtNLM"/>
    </source>
</evidence>
<dbReference type="PANTHER" id="PTHR37535">
    <property type="entry name" value="FLUG DOMAIN PROTEIN"/>
    <property type="match status" value="1"/>
</dbReference>
<accession>A0A2S6CH15</accession>
<name>A0A2S6CH15_9PEZI</name>
<proteinExistence type="predicted"/>
<evidence type="ECO:0000313" key="3">
    <source>
        <dbReference type="Proteomes" id="UP000237631"/>
    </source>
</evidence>
<feature type="compositionally biased region" description="Basic and acidic residues" evidence="1">
    <location>
        <begin position="35"/>
        <end position="47"/>
    </location>
</feature>
<organism evidence="2 3">
    <name type="scientific">Cercospora berteroae</name>
    <dbReference type="NCBI Taxonomy" id="357750"/>
    <lineage>
        <taxon>Eukaryota</taxon>
        <taxon>Fungi</taxon>
        <taxon>Dikarya</taxon>
        <taxon>Ascomycota</taxon>
        <taxon>Pezizomycotina</taxon>
        <taxon>Dothideomycetes</taxon>
        <taxon>Dothideomycetidae</taxon>
        <taxon>Mycosphaerellales</taxon>
        <taxon>Mycosphaerellaceae</taxon>
        <taxon>Cercospora</taxon>
    </lineage>
</organism>